<dbReference type="Gene3D" id="2.20.110.10">
    <property type="entry name" value="Histone H3 K4-specific methyltransferase SET7/9 N-terminal domain"/>
    <property type="match status" value="3"/>
</dbReference>
<keyword evidence="3" id="KW-1185">Reference proteome</keyword>
<protein>
    <submittedName>
        <fullName evidence="2">C13 family peptidase</fullName>
    </submittedName>
</protein>
<sequence>MRYAYLTPLFLLLSACEPTQFAGGTALPDGSVYKGDLQNGLFHGQGQLQWPDGNHYRGDFHNGRISGQGLLTKADGCTYEGEFLNGEPHGEGRYTCGEDEWSGHFSEGELQKGTAKWDGGETYSGEFLDYGPHGEGELTTEDGSQYKGTFEQGMFLRGSYSDIEGYNYKGDFEYGYYSGAGELTQPDGTTIRANFRYGEADGEGQRVSIDGEGNTIEESGYFAKGIYFPSEAAWRIQQEIPAAQAETRLYSESDRLQSAIDALAPQRPGVRDVYTLLVGGDGTSPVFARELDWVSERLDKAFGIDERVLRLSNGGGYSFPLATRTSIQESLNALDQLLDPQEDLLLVHLVSHGARNGDLTIAEGKMPLKDLSVADGKKWLDNLNVRYQWIVISACYSGQWIKPLSTPNRIVFTSAADNRTSFGCSDDSHRTWFSSALYGDALQQGIKDPKVWFSTANKKVTEMEKEQGIEKDSHSLPQHSIGENFLTWWKKTKKAIES</sequence>
<gene>
    <name evidence="2" type="ORF">ACCI49_01530</name>
</gene>
<dbReference type="InterPro" id="IPR001096">
    <property type="entry name" value="Peptidase_C13"/>
</dbReference>
<dbReference type="Pfam" id="PF01650">
    <property type="entry name" value="Peptidase_C13"/>
    <property type="match status" value="1"/>
</dbReference>
<dbReference type="Gene3D" id="3.40.50.1460">
    <property type="match status" value="1"/>
</dbReference>
<proteinExistence type="predicted"/>
<dbReference type="SMART" id="SM00698">
    <property type="entry name" value="MORN"/>
    <property type="match status" value="4"/>
</dbReference>
<comment type="caution">
    <text evidence="2">The sequence shown here is derived from an EMBL/GenBank/DDBJ whole genome shotgun (WGS) entry which is preliminary data.</text>
</comment>
<evidence type="ECO:0000313" key="2">
    <source>
        <dbReference type="EMBL" id="MFA0809585.1"/>
    </source>
</evidence>
<name>A0ABV4NU77_9GAMM</name>
<organism evidence="2 3">
    <name type="scientific">Microbulbifer epialgicus</name>
    <dbReference type="NCBI Taxonomy" id="393907"/>
    <lineage>
        <taxon>Bacteria</taxon>
        <taxon>Pseudomonadati</taxon>
        <taxon>Pseudomonadota</taxon>
        <taxon>Gammaproteobacteria</taxon>
        <taxon>Cellvibrionales</taxon>
        <taxon>Microbulbiferaceae</taxon>
        <taxon>Microbulbifer</taxon>
    </lineage>
</organism>
<evidence type="ECO:0000256" key="1">
    <source>
        <dbReference type="ARBA" id="ARBA00022737"/>
    </source>
</evidence>
<dbReference type="EMBL" id="JBGMEK010000002">
    <property type="protein sequence ID" value="MFA0809585.1"/>
    <property type="molecule type" value="Genomic_DNA"/>
</dbReference>
<dbReference type="Proteomes" id="UP001569428">
    <property type="component" value="Unassembled WGS sequence"/>
</dbReference>
<dbReference type="InterPro" id="IPR003409">
    <property type="entry name" value="MORN"/>
</dbReference>
<dbReference type="PANTHER" id="PTHR23084:SF263">
    <property type="entry name" value="MORN REPEAT-CONTAINING PROTEIN 1"/>
    <property type="match status" value="1"/>
</dbReference>
<dbReference type="PANTHER" id="PTHR23084">
    <property type="entry name" value="PHOSPHATIDYLINOSITOL-4-PHOSPHATE 5-KINASE RELATED"/>
    <property type="match status" value="1"/>
</dbReference>
<dbReference type="SUPFAM" id="SSF82185">
    <property type="entry name" value="Histone H3 K4-specific methyltransferase SET7/9 N-terminal domain"/>
    <property type="match status" value="2"/>
</dbReference>
<reference evidence="2 3" key="1">
    <citation type="submission" date="2024-08" db="EMBL/GenBank/DDBJ databases">
        <authorList>
            <person name="Ishaq N."/>
        </authorList>
    </citation>
    <scope>NUCLEOTIDE SEQUENCE [LARGE SCALE GENOMIC DNA]</scope>
    <source>
        <strain evidence="2 3">DSM 18651</strain>
    </source>
</reference>
<keyword evidence="1" id="KW-0677">Repeat</keyword>
<accession>A0ABV4NU77</accession>
<dbReference type="Pfam" id="PF02493">
    <property type="entry name" value="MORN"/>
    <property type="match status" value="5"/>
</dbReference>
<dbReference type="PROSITE" id="PS51257">
    <property type="entry name" value="PROKAR_LIPOPROTEIN"/>
    <property type="match status" value="1"/>
</dbReference>
<evidence type="ECO:0000313" key="3">
    <source>
        <dbReference type="Proteomes" id="UP001569428"/>
    </source>
</evidence>
<dbReference type="RefSeq" id="WP_371837205.1">
    <property type="nucleotide sequence ID" value="NZ_JBGMEK010000002.1"/>
</dbReference>